<sequence>MVEPVGLSAIRKTHCKITLSPSREHVVTHTHTHPILSLRIYTPPLCSSTSHSLSQLRERVQSHCRLLLLLGVWLCFFIFSPLSISRLVIDG</sequence>
<dbReference type="AlphaFoldDB" id="A0AAN9Q1I9"/>
<keyword evidence="1" id="KW-0812">Transmembrane</keyword>
<comment type="caution">
    <text evidence="2">The sequence shown here is derived from an EMBL/GenBank/DDBJ whole genome shotgun (WGS) entry which is preliminary data.</text>
</comment>
<gene>
    <name evidence="2" type="ORF">RJT34_03184</name>
</gene>
<feature type="transmembrane region" description="Helical" evidence="1">
    <location>
        <begin position="66"/>
        <end position="89"/>
    </location>
</feature>
<protein>
    <recommendedName>
        <fullName evidence="4">Transmembrane protein</fullName>
    </recommendedName>
</protein>
<dbReference type="Proteomes" id="UP001359559">
    <property type="component" value="Unassembled WGS sequence"/>
</dbReference>
<name>A0AAN9Q1I9_CLITE</name>
<proteinExistence type="predicted"/>
<dbReference type="EMBL" id="JAYKXN010000001">
    <property type="protein sequence ID" value="KAK7318482.1"/>
    <property type="molecule type" value="Genomic_DNA"/>
</dbReference>
<evidence type="ECO:0000313" key="2">
    <source>
        <dbReference type="EMBL" id="KAK7318482.1"/>
    </source>
</evidence>
<keyword evidence="3" id="KW-1185">Reference proteome</keyword>
<accession>A0AAN9Q1I9</accession>
<keyword evidence="1" id="KW-1133">Transmembrane helix</keyword>
<evidence type="ECO:0000313" key="3">
    <source>
        <dbReference type="Proteomes" id="UP001359559"/>
    </source>
</evidence>
<keyword evidence="1" id="KW-0472">Membrane</keyword>
<evidence type="ECO:0008006" key="4">
    <source>
        <dbReference type="Google" id="ProtNLM"/>
    </source>
</evidence>
<organism evidence="2 3">
    <name type="scientific">Clitoria ternatea</name>
    <name type="common">Butterfly pea</name>
    <dbReference type="NCBI Taxonomy" id="43366"/>
    <lineage>
        <taxon>Eukaryota</taxon>
        <taxon>Viridiplantae</taxon>
        <taxon>Streptophyta</taxon>
        <taxon>Embryophyta</taxon>
        <taxon>Tracheophyta</taxon>
        <taxon>Spermatophyta</taxon>
        <taxon>Magnoliopsida</taxon>
        <taxon>eudicotyledons</taxon>
        <taxon>Gunneridae</taxon>
        <taxon>Pentapetalae</taxon>
        <taxon>rosids</taxon>
        <taxon>fabids</taxon>
        <taxon>Fabales</taxon>
        <taxon>Fabaceae</taxon>
        <taxon>Papilionoideae</taxon>
        <taxon>50 kb inversion clade</taxon>
        <taxon>NPAAA clade</taxon>
        <taxon>indigoferoid/millettioid clade</taxon>
        <taxon>Phaseoleae</taxon>
        <taxon>Clitoria</taxon>
    </lineage>
</organism>
<evidence type="ECO:0000256" key="1">
    <source>
        <dbReference type="SAM" id="Phobius"/>
    </source>
</evidence>
<reference evidence="2 3" key="1">
    <citation type="submission" date="2024-01" db="EMBL/GenBank/DDBJ databases">
        <title>The genomes of 5 underutilized Papilionoideae crops provide insights into root nodulation and disease resistance.</title>
        <authorList>
            <person name="Yuan L."/>
        </authorList>
    </citation>
    <scope>NUCLEOTIDE SEQUENCE [LARGE SCALE GENOMIC DNA]</scope>
    <source>
        <strain evidence="2">LY-2023</strain>
        <tissue evidence="2">Leaf</tissue>
    </source>
</reference>